<keyword evidence="3" id="KW-1185">Reference proteome</keyword>
<protein>
    <submittedName>
        <fullName evidence="2">Uncharacterized protein</fullName>
    </submittedName>
</protein>
<gene>
    <name evidence="2" type="ORF">SAMN05444920_119154</name>
</gene>
<name>A0A1H6EX24_9ACTN</name>
<evidence type="ECO:0000313" key="3">
    <source>
        <dbReference type="Proteomes" id="UP000236732"/>
    </source>
</evidence>
<sequence>MTIGSASPCRTSVGAVIAGRRGSRSPVAPTAADWRISPPWESGQRSYDTAAASRHHASSGG</sequence>
<feature type="compositionally biased region" description="Polar residues" evidence="1">
    <location>
        <begin position="1"/>
        <end position="10"/>
    </location>
</feature>
<evidence type="ECO:0000256" key="1">
    <source>
        <dbReference type="SAM" id="MobiDB-lite"/>
    </source>
</evidence>
<proteinExistence type="predicted"/>
<evidence type="ECO:0000313" key="2">
    <source>
        <dbReference type="EMBL" id="SEH01224.1"/>
    </source>
</evidence>
<dbReference type="RefSeq" id="WP_160150625.1">
    <property type="nucleotide sequence ID" value="NZ_FNVT01000019.1"/>
</dbReference>
<feature type="region of interest" description="Disordered" evidence="1">
    <location>
        <begin position="1"/>
        <end position="61"/>
    </location>
</feature>
<accession>A0A1H6EX24</accession>
<organism evidence="2 3">
    <name type="scientific">Nonomuraea solani</name>
    <dbReference type="NCBI Taxonomy" id="1144553"/>
    <lineage>
        <taxon>Bacteria</taxon>
        <taxon>Bacillati</taxon>
        <taxon>Actinomycetota</taxon>
        <taxon>Actinomycetes</taxon>
        <taxon>Streptosporangiales</taxon>
        <taxon>Streptosporangiaceae</taxon>
        <taxon>Nonomuraea</taxon>
    </lineage>
</organism>
<reference evidence="2 3" key="1">
    <citation type="submission" date="2016-10" db="EMBL/GenBank/DDBJ databases">
        <authorList>
            <person name="de Groot N.N."/>
        </authorList>
    </citation>
    <scope>NUCLEOTIDE SEQUENCE [LARGE SCALE GENOMIC DNA]</scope>
    <source>
        <strain evidence="2 3">CGMCC 4.7037</strain>
    </source>
</reference>
<dbReference type="Proteomes" id="UP000236732">
    <property type="component" value="Unassembled WGS sequence"/>
</dbReference>
<dbReference type="EMBL" id="FNVT01000019">
    <property type="protein sequence ID" value="SEH01224.1"/>
    <property type="molecule type" value="Genomic_DNA"/>
</dbReference>
<dbReference type="AlphaFoldDB" id="A0A1H6EX24"/>